<comment type="caution">
    <text evidence="2">The sequence shown here is derived from an EMBL/GenBank/DDBJ whole genome shotgun (WGS) entry which is preliminary data.</text>
</comment>
<reference evidence="2" key="1">
    <citation type="submission" date="2022-07" db="EMBL/GenBank/DDBJ databases">
        <title>Phylogenomic reconstructions and comparative analyses of Kickxellomycotina fungi.</title>
        <authorList>
            <person name="Reynolds N.K."/>
            <person name="Stajich J.E."/>
            <person name="Barry K."/>
            <person name="Grigoriev I.V."/>
            <person name="Crous P."/>
            <person name="Smith M.E."/>
        </authorList>
    </citation>
    <scope>NUCLEOTIDE SEQUENCE</scope>
    <source>
        <strain evidence="2">NBRC 32514</strain>
    </source>
</reference>
<feature type="region of interest" description="Disordered" evidence="1">
    <location>
        <begin position="105"/>
        <end position="197"/>
    </location>
</feature>
<evidence type="ECO:0000313" key="2">
    <source>
        <dbReference type="EMBL" id="KAJ1722236.1"/>
    </source>
</evidence>
<accession>A0A9W7XWG4</accession>
<dbReference type="Proteomes" id="UP001149813">
    <property type="component" value="Unassembled WGS sequence"/>
</dbReference>
<evidence type="ECO:0000313" key="3">
    <source>
        <dbReference type="Proteomes" id="UP001149813"/>
    </source>
</evidence>
<protein>
    <submittedName>
        <fullName evidence="2">Uncharacterized protein</fullName>
    </submittedName>
</protein>
<sequence>AAECWQVTRDHAYILEHAGTQSAEQLAWTGVTVTPLDGVAVAGSPEDDRSFAASSVDGASDDMHVVASDTPVSAASAQTLVSGALDGQQQQHLLHEALDGVAKMMRKRPSSDGAHGLVGGLSDEEGRRPARRPRTGEARVSGASDSRMDDGEEVVEGVDGAAERGTEAMALAKPPPSAIPLPAASRLPSRKSRRTRG</sequence>
<proteinExistence type="predicted"/>
<dbReference type="AlphaFoldDB" id="A0A9W7XWG4"/>
<evidence type="ECO:0000256" key="1">
    <source>
        <dbReference type="SAM" id="MobiDB-lite"/>
    </source>
</evidence>
<keyword evidence="3" id="KW-1185">Reference proteome</keyword>
<dbReference type="EMBL" id="JANBOJ010000123">
    <property type="protein sequence ID" value="KAJ1722236.1"/>
    <property type="molecule type" value="Genomic_DNA"/>
</dbReference>
<organism evidence="2 3">
    <name type="scientific">Coemansia erecta</name>
    <dbReference type="NCBI Taxonomy" id="147472"/>
    <lineage>
        <taxon>Eukaryota</taxon>
        <taxon>Fungi</taxon>
        <taxon>Fungi incertae sedis</taxon>
        <taxon>Zoopagomycota</taxon>
        <taxon>Kickxellomycotina</taxon>
        <taxon>Kickxellomycetes</taxon>
        <taxon>Kickxellales</taxon>
        <taxon>Kickxellaceae</taxon>
        <taxon>Coemansia</taxon>
    </lineage>
</organism>
<feature type="non-terminal residue" evidence="2">
    <location>
        <position position="1"/>
    </location>
</feature>
<name>A0A9W7XWG4_9FUNG</name>
<feature type="compositionally biased region" description="Basic residues" evidence="1">
    <location>
        <begin position="188"/>
        <end position="197"/>
    </location>
</feature>
<gene>
    <name evidence="2" type="ORF">LPJ53_003335</name>
</gene>